<dbReference type="EC" id="4.1.2.25" evidence="6"/>
<comment type="catalytic activity">
    <reaction evidence="1 6">
        <text>7,8-dihydroneopterin = 6-hydroxymethyl-7,8-dihydropterin + glycolaldehyde</text>
        <dbReference type="Rhea" id="RHEA:10540"/>
        <dbReference type="ChEBI" id="CHEBI:17001"/>
        <dbReference type="ChEBI" id="CHEBI:17071"/>
        <dbReference type="ChEBI" id="CHEBI:44841"/>
        <dbReference type="EC" id="4.1.2.25"/>
    </reaction>
</comment>
<evidence type="ECO:0000256" key="1">
    <source>
        <dbReference type="ARBA" id="ARBA00001353"/>
    </source>
</evidence>
<dbReference type="NCBIfam" id="TIGR00526">
    <property type="entry name" value="folB_dom"/>
    <property type="match status" value="1"/>
</dbReference>
<evidence type="ECO:0000256" key="5">
    <source>
        <dbReference type="ARBA" id="ARBA00023239"/>
    </source>
</evidence>
<comment type="caution">
    <text evidence="8">The sequence shown here is derived from an EMBL/GenBank/DDBJ whole genome shotgun (WGS) entry which is preliminary data.</text>
</comment>
<dbReference type="CDD" id="cd00534">
    <property type="entry name" value="DHNA_DHNTPE"/>
    <property type="match status" value="1"/>
</dbReference>
<reference evidence="8 9" key="1">
    <citation type="submission" date="2017-12" db="EMBL/GenBank/DDBJ databases">
        <title>Taxonomic description and draft genome of Pradoshia cofamensis Gen. nov., sp. nov., a thermotolerant bacillale isolated from anterior gut of earthworm Eisenia fetida.</title>
        <authorList>
            <person name="Saha T."/>
            <person name="Chakraborty R."/>
        </authorList>
    </citation>
    <scope>NUCLEOTIDE SEQUENCE [LARGE SCALE GENOMIC DNA]</scope>
    <source>
        <strain evidence="8 9">EAG3</strain>
    </source>
</reference>
<protein>
    <recommendedName>
        <fullName evidence="6">7,8-dihydroneopterin aldolase</fullName>
        <ecNumber evidence="6">4.1.2.25</ecNumber>
    </recommendedName>
</protein>
<evidence type="ECO:0000313" key="9">
    <source>
        <dbReference type="Proteomes" id="UP000239663"/>
    </source>
</evidence>
<dbReference type="OrthoDB" id="9803748at2"/>
<dbReference type="UniPathway" id="UPA00077">
    <property type="reaction ID" value="UER00154"/>
</dbReference>
<feature type="domain" description="Dihydroneopterin aldolase/epimerase" evidence="7">
    <location>
        <begin position="4"/>
        <end position="117"/>
    </location>
</feature>
<keyword evidence="5 6" id="KW-0456">Lyase</keyword>
<dbReference type="InterPro" id="IPR006156">
    <property type="entry name" value="Dihydroneopterin_aldolase"/>
</dbReference>
<dbReference type="RefSeq" id="WP_104850712.1">
    <property type="nucleotide sequence ID" value="NZ_PKOZ01000017.1"/>
</dbReference>
<comment type="similarity">
    <text evidence="3 6">Belongs to the DHNA family.</text>
</comment>
<dbReference type="FunFam" id="3.30.1130.10:FF:000003">
    <property type="entry name" value="7,8-dihydroneopterin aldolase"/>
    <property type="match status" value="1"/>
</dbReference>
<sequence>MDKIILEKMDFYGYHGVYPEENKLGQRYRVDLTLYVDLKTAGHTDDLSNSVNYAEIYTLCKEIVEGKPFNLIEAVAEKIAQDVFAHHERVQACKVKVIKPDPPIPGHYQSVAVEIEREREQA</sequence>
<dbReference type="GO" id="GO:0005737">
    <property type="term" value="C:cytoplasm"/>
    <property type="evidence" value="ECO:0007669"/>
    <property type="project" value="TreeGrafter"/>
</dbReference>
<dbReference type="Proteomes" id="UP000239663">
    <property type="component" value="Unassembled WGS sequence"/>
</dbReference>
<dbReference type="SMART" id="SM00905">
    <property type="entry name" value="FolB"/>
    <property type="match status" value="1"/>
</dbReference>
<dbReference type="GO" id="GO:0046654">
    <property type="term" value="P:tetrahydrofolate biosynthetic process"/>
    <property type="evidence" value="ECO:0007669"/>
    <property type="project" value="UniProtKB-UniRule"/>
</dbReference>
<evidence type="ECO:0000259" key="7">
    <source>
        <dbReference type="SMART" id="SM00905"/>
    </source>
</evidence>
<organism evidence="8 9">
    <name type="scientific">Pradoshia eiseniae</name>
    <dbReference type="NCBI Taxonomy" id="2064768"/>
    <lineage>
        <taxon>Bacteria</taxon>
        <taxon>Bacillati</taxon>
        <taxon>Bacillota</taxon>
        <taxon>Bacilli</taxon>
        <taxon>Bacillales</taxon>
        <taxon>Bacillaceae</taxon>
        <taxon>Pradoshia</taxon>
    </lineage>
</organism>
<evidence type="ECO:0000256" key="3">
    <source>
        <dbReference type="ARBA" id="ARBA00005708"/>
    </source>
</evidence>
<dbReference type="GO" id="GO:0046656">
    <property type="term" value="P:folic acid biosynthetic process"/>
    <property type="evidence" value="ECO:0007669"/>
    <property type="project" value="UniProtKB-UniRule"/>
</dbReference>
<keyword evidence="9" id="KW-1185">Reference proteome</keyword>
<dbReference type="NCBIfam" id="TIGR00525">
    <property type="entry name" value="folB"/>
    <property type="match status" value="1"/>
</dbReference>
<dbReference type="EMBL" id="PKOZ01000017">
    <property type="protein sequence ID" value="PQD93974.1"/>
    <property type="molecule type" value="Genomic_DNA"/>
</dbReference>
<dbReference type="SUPFAM" id="SSF55620">
    <property type="entry name" value="Tetrahydrobiopterin biosynthesis enzymes-like"/>
    <property type="match status" value="1"/>
</dbReference>
<evidence type="ECO:0000256" key="4">
    <source>
        <dbReference type="ARBA" id="ARBA00022909"/>
    </source>
</evidence>
<dbReference type="GO" id="GO:0004150">
    <property type="term" value="F:dihydroneopterin aldolase activity"/>
    <property type="evidence" value="ECO:0007669"/>
    <property type="project" value="UniProtKB-UniRule"/>
</dbReference>
<accession>A0A2S7MW13</accession>
<dbReference type="AlphaFoldDB" id="A0A2S7MW13"/>
<evidence type="ECO:0000313" key="8">
    <source>
        <dbReference type="EMBL" id="PQD93974.1"/>
    </source>
</evidence>
<evidence type="ECO:0000256" key="2">
    <source>
        <dbReference type="ARBA" id="ARBA00005013"/>
    </source>
</evidence>
<gene>
    <name evidence="8" type="primary">folB</name>
    <name evidence="8" type="ORF">CYL18_17120</name>
</gene>
<comment type="function">
    <text evidence="6">Catalyzes the conversion of 7,8-dihydroneopterin to 6-hydroxymethyl-7,8-dihydropterin.</text>
</comment>
<dbReference type="InterPro" id="IPR043133">
    <property type="entry name" value="GTP-CH-I_C/QueF"/>
</dbReference>
<name>A0A2S7MW13_9BACI</name>
<comment type="pathway">
    <text evidence="2 6">Cofactor biosynthesis; tetrahydrofolate biosynthesis; 2-amino-4-hydroxy-6-hydroxymethyl-7,8-dihydropteridine diphosphate from 7,8-dihydroneopterin triphosphate: step 3/4.</text>
</comment>
<evidence type="ECO:0000256" key="6">
    <source>
        <dbReference type="RuleBase" id="RU362079"/>
    </source>
</evidence>
<keyword evidence="4 6" id="KW-0289">Folate biosynthesis</keyword>
<dbReference type="PANTHER" id="PTHR42844:SF1">
    <property type="entry name" value="DIHYDRONEOPTERIN ALDOLASE 1-RELATED"/>
    <property type="match status" value="1"/>
</dbReference>
<dbReference type="Gene3D" id="3.30.1130.10">
    <property type="match status" value="1"/>
</dbReference>
<dbReference type="PANTHER" id="PTHR42844">
    <property type="entry name" value="DIHYDRONEOPTERIN ALDOLASE 1-RELATED"/>
    <property type="match status" value="1"/>
</dbReference>
<dbReference type="Pfam" id="PF02152">
    <property type="entry name" value="FolB"/>
    <property type="match status" value="1"/>
</dbReference>
<dbReference type="InterPro" id="IPR006157">
    <property type="entry name" value="FolB_dom"/>
</dbReference>
<proteinExistence type="inferred from homology"/>